<accession>A0A653CZL2</accession>
<evidence type="ECO:0000256" key="6">
    <source>
        <dbReference type="SAM" id="SignalP"/>
    </source>
</evidence>
<evidence type="ECO:0000256" key="2">
    <source>
        <dbReference type="ARBA" id="ARBA00005679"/>
    </source>
</evidence>
<protein>
    <submittedName>
        <fullName evidence="7">Uncharacterized protein</fullName>
    </submittedName>
</protein>
<dbReference type="Proteomes" id="UP000410492">
    <property type="component" value="Unassembled WGS sequence"/>
</dbReference>
<dbReference type="Pfam" id="PF03227">
    <property type="entry name" value="GILT"/>
    <property type="match status" value="1"/>
</dbReference>
<evidence type="ECO:0000313" key="7">
    <source>
        <dbReference type="EMBL" id="VEN53361.1"/>
    </source>
</evidence>
<evidence type="ECO:0000256" key="4">
    <source>
        <dbReference type="ARBA" id="ARBA00022729"/>
    </source>
</evidence>
<dbReference type="GO" id="GO:0016671">
    <property type="term" value="F:oxidoreductase activity, acting on a sulfur group of donors, disulfide as acceptor"/>
    <property type="evidence" value="ECO:0007669"/>
    <property type="project" value="InterPro"/>
</dbReference>
<dbReference type="Gene3D" id="3.40.30.10">
    <property type="entry name" value="Glutaredoxin"/>
    <property type="match status" value="1"/>
</dbReference>
<comment type="subcellular location">
    <subcellularLocation>
        <location evidence="1">Secreted</location>
    </subcellularLocation>
</comment>
<evidence type="ECO:0000256" key="5">
    <source>
        <dbReference type="ARBA" id="ARBA00023180"/>
    </source>
</evidence>
<proteinExistence type="inferred from homology"/>
<feature type="signal peptide" evidence="6">
    <location>
        <begin position="1"/>
        <end position="18"/>
    </location>
</feature>
<dbReference type="EMBL" id="CAACVG010009456">
    <property type="protein sequence ID" value="VEN53361.1"/>
    <property type="molecule type" value="Genomic_DNA"/>
</dbReference>
<dbReference type="PANTHER" id="PTHR13234">
    <property type="entry name" value="GAMMA-INTERFERON INDUCIBLE LYSOSOMAL THIOL REDUCTASE GILT"/>
    <property type="match status" value="1"/>
</dbReference>
<evidence type="ECO:0000313" key="8">
    <source>
        <dbReference type="Proteomes" id="UP000410492"/>
    </source>
</evidence>
<keyword evidence="5" id="KW-0325">Glycoprotein</keyword>
<evidence type="ECO:0000256" key="1">
    <source>
        <dbReference type="ARBA" id="ARBA00004613"/>
    </source>
</evidence>
<dbReference type="AlphaFoldDB" id="A0A653CZL2"/>
<reference evidence="7 8" key="1">
    <citation type="submission" date="2019-01" db="EMBL/GenBank/DDBJ databases">
        <authorList>
            <person name="Sayadi A."/>
        </authorList>
    </citation>
    <scope>NUCLEOTIDE SEQUENCE [LARGE SCALE GENOMIC DNA]</scope>
</reference>
<name>A0A653CZL2_CALMS</name>
<dbReference type="InterPro" id="IPR004911">
    <property type="entry name" value="Interferon-induced_GILT"/>
</dbReference>
<dbReference type="OrthoDB" id="958254at2759"/>
<organism evidence="7 8">
    <name type="scientific">Callosobruchus maculatus</name>
    <name type="common">Southern cowpea weevil</name>
    <name type="synonym">Pulse bruchid</name>
    <dbReference type="NCBI Taxonomy" id="64391"/>
    <lineage>
        <taxon>Eukaryota</taxon>
        <taxon>Metazoa</taxon>
        <taxon>Ecdysozoa</taxon>
        <taxon>Arthropoda</taxon>
        <taxon>Hexapoda</taxon>
        <taxon>Insecta</taxon>
        <taxon>Pterygota</taxon>
        <taxon>Neoptera</taxon>
        <taxon>Endopterygota</taxon>
        <taxon>Coleoptera</taxon>
        <taxon>Polyphaga</taxon>
        <taxon>Cucujiformia</taxon>
        <taxon>Chrysomeloidea</taxon>
        <taxon>Chrysomelidae</taxon>
        <taxon>Bruchinae</taxon>
        <taxon>Bruchini</taxon>
        <taxon>Callosobruchus</taxon>
    </lineage>
</organism>
<gene>
    <name evidence="7" type="ORF">CALMAC_LOCUS13178</name>
</gene>
<dbReference type="PANTHER" id="PTHR13234:SF8">
    <property type="entry name" value="GAMMA-INTERFERON-INDUCIBLE LYSOSOMAL THIOL REDUCTASE"/>
    <property type="match status" value="1"/>
</dbReference>
<keyword evidence="4 6" id="KW-0732">Signal</keyword>
<dbReference type="GO" id="GO:0005576">
    <property type="term" value="C:extracellular region"/>
    <property type="evidence" value="ECO:0007669"/>
    <property type="project" value="UniProtKB-SubCell"/>
</dbReference>
<keyword evidence="8" id="KW-1185">Reference proteome</keyword>
<evidence type="ECO:0000256" key="3">
    <source>
        <dbReference type="ARBA" id="ARBA00022525"/>
    </source>
</evidence>
<keyword evidence="3" id="KW-0964">Secreted</keyword>
<feature type="chain" id="PRO_5024870233" evidence="6">
    <location>
        <begin position="19"/>
        <end position="235"/>
    </location>
</feature>
<comment type="similarity">
    <text evidence="2">Belongs to the GILT family.</text>
</comment>
<sequence>MAFTDVVVVLFLWCGVSAMAEASDSSINRVNVSVYYESLCMDSIEFLTTQFHPAYLIHGDKINVDLVPYGKAKANNDTGRWNFTCQHGPRECYGNKVQACAVALLDQRKSTEFVVCTMKSGDAAAEENLYKCASENNVTFSEIKDCADSSKGDELLAFNGYRTTSVKPPIRFVPTIIFNDSYNQTMQDMALTNFSSVIDFLINQNCDNCKSGQSNFSSSFPYILLMLGVLQMFKL</sequence>